<dbReference type="EMBL" id="PSQE01000005">
    <property type="protein sequence ID" value="RHN53722.1"/>
    <property type="molecule type" value="Genomic_DNA"/>
</dbReference>
<accession>A0A396HK59</accession>
<name>A0A396HK59_MEDTR</name>
<gene>
    <name evidence="1" type="ORF">MtrunA17_Chr5g0398921</name>
</gene>
<dbReference type="Proteomes" id="UP000265566">
    <property type="component" value="Chromosome 5"/>
</dbReference>
<organism evidence="1">
    <name type="scientific">Medicago truncatula</name>
    <name type="common">Barrel medic</name>
    <name type="synonym">Medicago tribuloides</name>
    <dbReference type="NCBI Taxonomy" id="3880"/>
    <lineage>
        <taxon>Eukaryota</taxon>
        <taxon>Viridiplantae</taxon>
        <taxon>Streptophyta</taxon>
        <taxon>Embryophyta</taxon>
        <taxon>Tracheophyta</taxon>
        <taxon>Spermatophyta</taxon>
        <taxon>Magnoliopsida</taxon>
        <taxon>eudicotyledons</taxon>
        <taxon>Gunneridae</taxon>
        <taxon>Pentapetalae</taxon>
        <taxon>rosids</taxon>
        <taxon>fabids</taxon>
        <taxon>Fabales</taxon>
        <taxon>Fabaceae</taxon>
        <taxon>Papilionoideae</taxon>
        <taxon>50 kb inversion clade</taxon>
        <taxon>NPAAA clade</taxon>
        <taxon>Hologalegina</taxon>
        <taxon>IRL clade</taxon>
        <taxon>Trifolieae</taxon>
        <taxon>Medicago</taxon>
    </lineage>
</organism>
<protein>
    <submittedName>
        <fullName evidence="1">Uncharacterized protein</fullName>
    </submittedName>
</protein>
<comment type="caution">
    <text evidence="1">The sequence shown here is derived from an EMBL/GenBank/DDBJ whole genome shotgun (WGS) entry which is preliminary data.</text>
</comment>
<reference evidence="1" key="1">
    <citation type="journal article" date="2018" name="Nat. Plants">
        <title>Whole-genome landscape of Medicago truncatula symbiotic genes.</title>
        <authorList>
            <person name="Pecrix Y."/>
            <person name="Gamas P."/>
            <person name="Carrere S."/>
        </authorList>
    </citation>
    <scope>NUCLEOTIDE SEQUENCE</scope>
    <source>
        <tissue evidence="1">Leaves</tissue>
    </source>
</reference>
<dbReference type="AlphaFoldDB" id="A0A396HK59"/>
<sequence length="40" mass="4596">MSPIFTHHSFIAQVNMTLYKFTLTSKAITSRIHRFTGLKA</sequence>
<proteinExistence type="predicted"/>
<evidence type="ECO:0000313" key="1">
    <source>
        <dbReference type="EMBL" id="RHN53722.1"/>
    </source>
</evidence>
<dbReference type="Gramene" id="rna28661">
    <property type="protein sequence ID" value="RHN53722.1"/>
    <property type="gene ID" value="gene28661"/>
</dbReference>